<dbReference type="Pfam" id="PF16326">
    <property type="entry name" value="ABC_tran_CTD"/>
    <property type="match status" value="1"/>
</dbReference>
<dbReference type="GO" id="GO:0003677">
    <property type="term" value="F:DNA binding"/>
    <property type="evidence" value="ECO:0007669"/>
    <property type="project" value="InterPro"/>
</dbReference>
<dbReference type="Proteomes" id="UP000321547">
    <property type="component" value="Unassembled WGS sequence"/>
</dbReference>
<dbReference type="AlphaFoldDB" id="A0A1I5M7B4"/>
<keyword evidence="1" id="KW-0677">Repeat</keyword>
<evidence type="ECO:0000256" key="2">
    <source>
        <dbReference type="ARBA" id="ARBA00022741"/>
    </source>
</evidence>
<keyword evidence="2" id="KW-0547">Nucleotide-binding</keyword>
<dbReference type="STRING" id="306540.SAMN05421839_10467"/>
<dbReference type="GO" id="GO:0016887">
    <property type="term" value="F:ATP hydrolysis activity"/>
    <property type="evidence" value="ECO:0007669"/>
    <property type="project" value="InterPro"/>
</dbReference>
<proteinExistence type="predicted"/>
<dbReference type="InterPro" id="IPR027417">
    <property type="entry name" value="P-loop_NTPase"/>
</dbReference>
<dbReference type="InterPro" id="IPR003439">
    <property type="entry name" value="ABC_transporter-like_ATP-bd"/>
</dbReference>
<evidence type="ECO:0000313" key="5">
    <source>
        <dbReference type="EMBL" id="GEM01048.1"/>
    </source>
</evidence>
<dbReference type="InterPro" id="IPR017871">
    <property type="entry name" value="ABC_transporter-like_CS"/>
</dbReference>
<sequence length="626" mass="72115">MEILSAHQLHKAFGEKVLLGGVSFSIETGERIGLVGVNGTGKSTFLKIVSEKEDTDQGQLKHPKDFTVSYLAQEAELSEDLTVLDEIYMGDLPLIKTLHHYEQARMRLEQDPMSEQKLKTFQKAQEQMDRENAWDHETQAKTILSKLGIHDYHQTIHALSGGQKKRVALAKALIQPADLLILDEPTNHLDHDSIEWLEQYLPSYKGALIIVTHDRYFLNRVTNRIYELDKGQMYRYVGNYETYLEKKAERLALAEQSKQKHQNILKKEIAWLKAGVKARTTKQKARIDRVHEMKKQTFEKKQREVDLNLRGTRLGDEVFELTDVTKTFEKTPLFQPFSFLIKPDDRIGIVGKNGSGKSTLLNLLAGRMAPDAGDISVGETVKVGYYTQDHSEMDEALKIIDYIRKTADVIHTKNDQVITAEQMLERFLFDRAQQQTFIRRLSGGEKRRLYLLHVLMQEPNVLLLDEPTNDLDTETLAILENYLDEFPGVVISVSHDRYFLDRTADQLFVFTDEGVIDTFYGDYSDYLTDRKEDQKDQKVIKKEASAPIKKKKKLSYHEQKEWQTIEDDISAIEEKIEAKKQAIIDAGSDSEKVRLAYDEQLTLEAALEEKMERWEELSLLVESLDN</sequence>
<evidence type="ECO:0000313" key="6">
    <source>
        <dbReference type="EMBL" id="SFP05528.1"/>
    </source>
</evidence>
<dbReference type="InterPro" id="IPR051309">
    <property type="entry name" value="ABCF_ATPase"/>
</dbReference>
<name>A0A1I5M7B4_9BACI</name>
<dbReference type="EMBL" id="BJWI01000004">
    <property type="protein sequence ID" value="GEM01048.1"/>
    <property type="molecule type" value="Genomic_DNA"/>
</dbReference>
<dbReference type="EMBL" id="FOXC01000004">
    <property type="protein sequence ID" value="SFP05528.1"/>
    <property type="molecule type" value="Genomic_DNA"/>
</dbReference>
<reference evidence="5 8" key="2">
    <citation type="submission" date="2019-07" db="EMBL/GenBank/DDBJ databases">
        <title>Whole genome shotgun sequence of Halolactibacillus halophilus NBRC 100868.</title>
        <authorList>
            <person name="Hosoyama A."/>
            <person name="Uohara A."/>
            <person name="Ohji S."/>
            <person name="Ichikawa N."/>
        </authorList>
    </citation>
    <scope>NUCLEOTIDE SEQUENCE [LARGE SCALE GENOMIC DNA]</scope>
    <source>
        <strain evidence="5 8">NBRC 100868</strain>
    </source>
</reference>
<dbReference type="InterPro" id="IPR032781">
    <property type="entry name" value="ABC_tran_Xtn"/>
</dbReference>
<dbReference type="PROSITE" id="PS00211">
    <property type="entry name" value="ABC_TRANSPORTER_1"/>
    <property type="match status" value="1"/>
</dbReference>
<keyword evidence="3 6" id="KW-0067">ATP-binding</keyword>
<organism evidence="6 7">
    <name type="scientific">Halolactibacillus halophilus</name>
    <dbReference type="NCBI Taxonomy" id="306540"/>
    <lineage>
        <taxon>Bacteria</taxon>
        <taxon>Bacillati</taxon>
        <taxon>Bacillota</taxon>
        <taxon>Bacilli</taxon>
        <taxon>Bacillales</taxon>
        <taxon>Bacillaceae</taxon>
        <taxon>Halolactibacillus</taxon>
    </lineage>
</organism>
<evidence type="ECO:0000313" key="7">
    <source>
        <dbReference type="Proteomes" id="UP000242243"/>
    </source>
</evidence>
<dbReference type="Proteomes" id="UP000242243">
    <property type="component" value="Unassembled WGS sequence"/>
</dbReference>
<dbReference type="PANTHER" id="PTHR42855:SF1">
    <property type="entry name" value="ABC TRANSPORTER DOMAIN-CONTAINING PROTEIN"/>
    <property type="match status" value="1"/>
</dbReference>
<dbReference type="Pfam" id="PF00005">
    <property type="entry name" value="ABC_tran"/>
    <property type="match status" value="2"/>
</dbReference>
<dbReference type="InterPro" id="IPR003593">
    <property type="entry name" value="AAA+_ATPase"/>
</dbReference>
<feature type="domain" description="ABC transporter" evidence="4">
    <location>
        <begin position="319"/>
        <end position="539"/>
    </location>
</feature>
<protein>
    <submittedName>
        <fullName evidence="5">ABC transporter ATP-binding protein YfmR</fullName>
    </submittedName>
    <submittedName>
        <fullName evidence="6">ATP-binding cassette, subfamily F, uup</fullName>
    </submittedName>
</protein>
<dbReference type="FunFam" id="3.40.50.300:FF:000309">
    <property type="entry name" value="ABC transporter ATP-binding protein"/>
    <property type="match status" value="1"/>
</dbReference>
<gene>
    <name evidence="5" type="primary">yfmR</name>
    <name evidence="5" type="ORF">HHA03_05800</name>
    <name evidence="6" type="ORF">SAMN05421839_10467</name>
</gene>
<evidence type="ECO:0000256" key="1">
    <source>
        <dbReference type="ARBA" id="ARBA00022737"/>
    </source>
</evidence>
<dbReference type="SUPFAM" id="SSF52540">
    <property type="entry name" value="P-loop containing nucleoside triphosphate hydrolases"/>
    <property type="match status" value="2"/>
</dbReference>
<dbReference type="OrthoDB" id="9760950at2"/>
<reference evidence="6 7" key="1">
    <citation type="submission" date="2016-10" db="EMBL/GenBank/DDBJ databases">
        <authorList>
            <person name="de Groot N.N."/>
        </authorList>
    </citation>
    <scope>NUCLEOTIDE SEQUENCE [LARGE SCALE GENOMIC DNA]</scope>
    <source>
        <strain evidence="6 7">DSM 17073</strain>
    </source>
</reference>
<dbReference type="InterPro" id="IPR032524">
    <property type="entry name" value="ABC_tran_C"/>
</dbReference>
<dbReference type="PANTHER" id="PTHR42855">
    <property type="entry name" value="ABC TRANSPORTER ATP-BINDING SUBUNIT"/>
    <property type="match status" value="1"/>
</dbReference>
<dbReference type="CDD" id="cd03221">
    <property type="entry name" value="ABCF_EF-3"/>
    <property type="match status" value="2"/>
</dbReference>
<keyword evidence="8" id="KW-1185">Reference proteome</keyword>
<dbReference type="Gene3D" id="3.40.50.300">
    <property type="entry name" value="P-loop containing nucleotide triphosphate hydrolases"/>
    <property type="match status" value="2"/>
</dbReference>
<dbReference type="SMART" id="SM00382">
    <property type="entry name" value="AAA"/>
    <property type="match status" value="2"/>
</dbReference>
<dbReference type="InterPro" id="IPR037118">
    <property type="entry name" value="Val-tRNA_synth_C_sf"/>
</dbReference>
<dbReference type="GO" id="GO:0005524">
    <property type="term" value="F:ATP binding"/>
    <property type="evidence" value="ECO:0007669"/>
    <property type="project" value="UniProtKB-KW"/>
</dbReference>
<dbReference type="Gene3D" id="1.10.287.380">
    <property type="entry name" value="Valyl-tRNA synthetase, C-terminal domain"/>
    <property type="match status" value="1"/>
</dbReference>
<dbReference type="FunFam" id="3.40.50.300:FF:000011">
    <property type="entry name" value="Putative ABC transporter ATP-binding component"/>
    <property type="match status" value="1"/>
</dbReference>
<dbReference type="RefSeq" id="WP_089830231.1">
    <property type="nucleotide sequence ID" value="NZ_BJWI01000004.1"/>
</dbReference>
<feature type="domain" description="ABC transporter" evidence="4">
    <location>
        <begin position="4"/>
        <end position="255"/>
    </location>
</feature>
<dbReference type="Pfam" id="PF12848">
    <property type="entry name" value="ABC_tran_Xtn"/>
    <property type="match status" value="1"/>
</dbReference>
<evidence type="ECO:0000256" key="3">
    <source>
        <dbReference type="ARBA" id="ARBA00022840"/>
    </source>
</evidence>
<evidence type="ECO:0000259" key="4">
    <source>
        <dbReference type="PROSITE" id="PS50893"/>
    </source>
</evidence>
<accession>A0A1I5M7B4</accession>
<evidence type="ECO:0000313" key="8">
    <source>
        <dbReference type="Proteomes" id="UP000321547"/>
    </source>
</evidence>
<dbReference type="PROSITE" id="PS50893">
    <property type="entry name" value="ABC_TRANSPORTER_2"/>
    <property type="match status" value="2"/>
</dbReference>